<keyword evidence="2" id="KW-0862">Zinc</keyword>
<dbReference type="AlphaFoldDB" id="A0A0F9ZXH5"/>
<evidence type="ECO:0000313" key="5">
    <source>
        <dbReference type="Proteomes" id="UP000034778"/>
    </source>
</evidence>
<name>A0A0F9ZXH5_9BACT</name>
<dbReference type="EMBL" id="LBOW01000018">
    <property type="protein sequence ID" value="KKP43646.1"/>
    <property type="molecule type" value="Genomic_DNA"/>
</dbReference>
<keyword evidence="1 2" id="KW-0479">Metal-binding</keyword>
<dbReference type="GO" id="GO:0004181">
    <property type="term" value="F:metallocarboxypeptidase activity"/>
    <property type="evidence" value="ECO:0007669"/>
    <property type="project" value="UniProtKB-UniRule"/>
</dbReference>
<dbReference type="PATRIC" id="fig|1618566.3.peg.990"/>
<keyword evidence="1" id="KW-0482">Metalloprotease</keyword>
<dbReference type="GO" id="GO:0046872">
    <property type="term" value="F:metal ion binding"/>
    <property type="evidence" value="ECO:0007669"/>
    <property type="project" value="UniProtKB-KW"/>
</dbReference>
<feature type="binding site" evidence="2">
    <location>
        <position position="279"/>
    </location>
    <ligand>
        <name>Zn(2+)</name>
        <dbReference type="ChEBI" id="CHEBI:29105"/>
        <note>catalytic</note>
    </ligand>
</feature>
<comment type="similarity">
    <text evidence="1">Belongs to the peptidase M32 family.</text>
</comment>
<feature type="binding site" evidence="2">
    <location>
        <position position="275"/>
    </location>
    <ligand>
        <name>Zn(2+)</name>
        <dbReference type="ChEBI" id="CHEBI:29105"/>
        <note>catalytic</note>
    </ligand>
</feature>
<dbReference type="SUPFAM" id="SSF55486">
    <property type="entry name" value="Metalloproteases ('zincins'), catalytic domain"/>
    <property type="match status" value="1"/>
</dbReference>
<dbReference type="Proteomes" id="UP000034778">
    <property type="component" value="Unassembled WGS sequence"/>
</dbReference>
<organism evidence="4 5">
    <name type="scientific">Candidatus Woesebacteria bacterium GW2011_GWB1_33_22</name>
    <dbReference type="NCBI Taxonomy" id="1618566"/>
    <lineage>
        <taxon>Bacteria</taxon>
        <taxon>Candidatus Woeseibacteriota</taxon>
    </lineage>
</organism>
<keyword evidence="1 4" id="KW-0121">Carboxypeptidase</keyword>
<evidence type="ECO:0000256" key="1">
    <source>
        <dbReference type="PIRNR" id="PIRNR006615"/>
    </source>
</evidence>
<dbReference type="STRING" id="1618566.UR35_C0018G0008"/>
<dbReference type="PIRSF" id="PIRSF006615">
    <property type="entry name" value="Zn_crbxpep_Taq"/>
    <property type="match status" value="1"/>
</dbReference>
<accession>A0A0F9ZXH5</accession>
<keyword evidence="1" id="KW-0645">Protease</keyword>
<feature type="binding site" evidence="2">
    <location>
        <position position="305"/>
    </location>
    <ligand>
        <name>Zn(2+)</name>
        <dbReference type="ChEBI" id="CHEBI:29105"/>
        <note>catalytic</note>
    </ligand>
</feature>
<evidence type="ECO:0000256" key="3">
    <source>
        <dbReference type="PIRSR" id="PIRSR006615-2"/>
    </source>
</evidence>
<keyword evidence="1" id="KW-0378">Hydrolase</keyword>
<dbReference type="PANTHER" id="PTHR34217:SF1">
    <property type="entry name" value="CARBOXYPEPTIDASE 1"/>
    <property type="match status" value="1"/>
</dbReference>
<dbReference type="InterPro" id="IPR001333">
    <property type="entry name" value="Peptidase_M32_Taq"/>
</dbReference>
<dbReference type="CDD" id="cd06460">
    <property type="entry name" value="M32_Taq"/>
    <property type="match status" value="1"/>
</dbReference>
<comment type="function">
    <text evidence="1">Broad specificity carboxypetidase that releases amino acids sequentially from the C-terminus, including neutral, aromatic, polar and basic residues.</text>
</comment>
<evidence type="ECO:0000313" key="4">
    <source>
        <dbReference type="EMBL" id="KKP43646.1"/>
    </source>
</evidence>
<feature type="active site" description="Proton donor/acceptor" evidence="3">
    <location>
        <position position="276"/>
    </location>
</feature>
<dbReference type="PROSITE" id="PS52034">
    <property type="entry name" value="PEPTIDASE_M32"/>
    <property type="match status" value="1"/>
</dbReference>
<reference evidence="4 5" key="1">
    <citation type="journal article" date="2015" name="Nature">
        <title>rRNA introns, odd ribosomes, and small enigmatic genomes across a large radiation of phyla.</title>
        <authorList>
            <person name="Brown C.T."/>
            <person name="Hug L.A."/>
            <person name="Thomas B.C."/>
            <person name="Sharon I."/>
            <person name="Castelle C.J."/>
            <person name="Singh A."/>
            <person name="Wilkins M.J."/>
            <person name="Williams K.H."/>
            <person name="Banfield J.F."/>
        </authorList>
    </citation>
    <scope>NUCLEOTIDE SEQUENCE [LARGE SCALE GENOMIC DNA]</scope>
</reference>
<dbReference type="Pfam" id="PF02074">
    <property type="entry name" value="Peptidase_M32"/>
    <property type="match status" value="1"/>
</dbReference>
<dbReference type="PRINTS" id="PR00998">
    <property type="entry name" value="CRBOXYPTASET"/>
</dbReference>
<sequence>MIPSKVFKNPTILKILDYYKNLWALSYTSAIAHWDLETYMPVKGSMAHGQALGRLATIRQKMFLDKVFVNLLLKADAQGGLSDQERGIIRILNRELKFYEKLPSKFIEDFENLTNTATIIWREAKEKNDFNIFEKPLVKIFDMNRQMAEYLGYKDTPYDALLDQYEEGLTSNKVGPFFDEIYKPLKDLLNKITKSIKYQIQNQRVRPLQTVKYDKAKMAKLNVKVLKTFWPEYGKNFRLDVSSHPFTTSFGNNDTRITTWYHKTDFGRSLLAVIHEFGHALYDMQSADELEMTPIAGGSSLVIHESQSRFWENHVGRSREFIEKFLPDMQRTVHGSQLTVDSVYAYFNKVSAGTLRVEADEVTYHFHIMLRFEIEKGLIERKIKSSELRDYWNAKTKEYLGLEPKTDSEGILQDIHWSGGSVGYFPTYSLGTFLSAQWAEAIKVGPSKWLQKHIHQFGSTYTLEDLLRKNKIKFDPTVNLKYLQDKYSKIYDF</sequence>
<comment type="catalytic activity">
    <reaction evidence="1">
        <text>Release of a C-terminal amino acid with broad specificity, except for -Pro.</text>
        <dbReference type="EC" id="3.4.17.19"/>
    </reaction>
</comment>
<proteinExistence type="inferred from homology"/>
<comment type="caution">
    <text evidence="4">The sequence shown here is derived from an EMBL/GenBank/DDBJ whole genome shotgun (WGS) entry which is preliminary data.</text>
</comment>
<dbReference type="GO" id="GO:0006508">
    <property type="term" value="P:proteolysis"/>
    <property type="evidence" value="ECO:0007669"/>
    <property type="project" value="UniProtKB-UniRule"/>
</dbReference>
<gene>
    <name evidence="4" type="ORF">UR35_C0018G0008</name>
</gene>
<dbReference type="Gene3D" id="1.10.1370.30">
    <property type="match status" value="1"/>
</dbReference>
<comment type="cofactor">
    <cofactor evidence="2">
        <name>Zn(2+)</name>
        <dbReference type="ChEBI" id="CHEBI:29105"/>
    </cofactor>
    <text evidence="2">Binds 1 zinc ion per subunit.</text>
</comment>
<evidence type="ECO:0000256" key="2">
    <source>
        <dbReference type="PIRSR" id="PIRSR006615-1"/>
    </source>
</evidence>
<dbReference type="EC" id="3.4.17.19" evidence="1"/>
<dbReference type="PANTHER" id="PTHR34217">
    <property type="entry name" value="METAL-DEPENDENT CARBOXYPEPTIDASE"/>
    <property type="match status" value="1"/>
</dbReference>
<protein>
    <recommendedName>
        <fullName evidence="1">Metal-dependent carboxypeptidase</fullName>
        <ecNumber evidence="1">3.4.17.19</ecNumber>
    </recommendedName>
</protein>